<organism evidence="3 4">
    <name type="scientific">Gigaspora margarita</name>
    <dbReference type="NCBI Taxonomy" id="4874"/>
    <lineage>
        <taxon>Eukaryota</taxon>
        <taxon>Fungi</taxon>
        <taxon>Fungi incertae sedis</taxon>
        <taxon>Mucoromycota</taxon>
        <taxon>Glomeromycotina</taxon>
        <taxon>Glomeromycetes</taxon>
        <taxon>Diversisporales</taxon>
        <taxon>Gigasporaceae</taxon>
        <taxon>Gigaspora</taxon>
    </lineage>
</organism>
<dbReference type="InterPro" id="IPR011993">
    <property type="entry name" value="PH-like_dom_sf"/>
</dbReference>
<accession>A0A8H3XF70</accession>
<dbReference type="InterPro" id="IPR001849">
    <property type="entry name" value="PH_domain"/>
</dbReference>
<dbReference type="PROSITE" id="PS50003">
    <property type="entry name" value="PH_DOMAIN"/>
    <property type="match status" value="1"/>
</dbReference>
<evidence type="ECO:0000256" key="1">
    <source>
        <dbReference type="SAM" id="Coils"/>
    </source>
</evidence>
<protein>
    <submittedName>
        <fullName evidence="3">Anucleate primary sterigmata protein a</fullName>
    </submittedName>
</protein>
<dbReference type="GO" id="GO:0005938">
    <property type="term" value="C:cell cortex"/>
    <property type="evidence" value="ECO:0007669"/>
    <property type="project" value="InterPro"/>
</dbReference>
<keyword evidence="1" id="KW-0175">Coiled coil</keyword>
<comment type="caution">
    <text evidence="3">The sequence shown here is derived from an EMBL/GenBank/DDBJ whole genome shotgun (WGS) entry which is preliminary data.</text>
</comment>
<dbReference type="AlphaFoldDB" id="A0A8H3XF70"/>
<dbReference type="GO" id="GO:0015631">
    <property type="term" value="F:tubulin binding"/>
    <property type="evidence" value="ECO:0007669"/>
    <property type="project" value="TreeGrafter"/>
</dbReference>
<dbReference type="InterPro" id="IPR053005">
    <property type="entry name" value="Nuclear_Pos-Cytoskel_Interact"/>
</dbReference>
<name>A0A8H3XF70_GIGMA</name>
<dbReference type="InterPro" id="IPR024774">
    <property type="entry name" value="PH_dom-Mcp5-type"/>
</dbReference>
<dbReference type="GO" id="GO:0032065">
    <property type="term" value="P:maintenance of protein location in cell cortex"/>
    <property type="evidence" value="ECO:0007669"/>
    <property type="project" value="InterPro"/>
</dbReference>
<dbReference type="OrthoDB" id="2149224at2759"/>
<evidence type="ECO:0000313" key="4">
    <source>
        <dbReference type="Proteomes" id="UP000439903"/>
    </source>
</evidence>
<dbReference type="Gene3D" id="2.30.29.30">
    <property type="entry name" value="Pleckstrin-homology domain (PH domain)/Phosphotyrosine-binding domain (PTB)"/>
    <property type="match status" value="1"/>
</dbReference>
<reference evidence="3 4" key="1">
    <citation type="journal article" date="2019" name="Environ. Microbiol.">
        <title>At the nexus of three kingdoms: the genome of the mycorrhizal fungus Gigaspora margarita provides insights into plant, endobacterial and fungal interactions.</title>
        <authorList>
            <person name="Venice F."/>
            <person name="Ghignone S."/>
            <person name="Salvioli di Fossalunga A."/>
            <person name="Amselem J."/>
            <person name="Novero M."/>
            <person name="Xianan X."/>
            <person name="Sedzielewska Toro K."/>
            <person name="Morin E."/>
            <person name="Lipzen A."/>
            <person name="Grigoriev I.V."/>
            <person name="Henrissat B."/>
            <person name="Martin F.M."/>
            <person name="Bonfante P."/>
        </authorList>
    </citation>
    <scope>NUCLEOTIDE SEQUENCE [LARGE SCALE GENOMIC DNA]</scope>
    <source>
        <strain evidence="3 4">BEG34</strain>
    </source>
</reference>
<sequence>MTDINDFDALGISVSSSQLSLDVNYTRSVSVLKRQLQNQLNENANQIWMISDLSNAFIKQQSELEDRIRELNLTEGDEISQEFKDKLTEYEKGSRALNENVARVLKEFLMTSAEHSTTETLDARQILKLDVMLLQAQLQEKEQRIKKLEKSKAKLNRFNEQLNKTLQTYKGLEKQLNEENSLQNIYNSKLRPEKNMKNYEKYATMFNKEKVMRSQSEISICSSKSKNGLGRSIKSPVNIDPNIIHVIAKTLIGEYLWKYTRNSFWSRKRHKRFFWIHPYSNILYWSKKNPATYDLDINAKKRVSYFVYIESVREVVNEDYSPSSLYHTSLVITTPESDLEITTQSKEQHEYWFQALKYLQRRSSKTKQIPTSFSADLLNNDSDYYCDEDGDSDDAKNLRQCCNRRHDIRKLQRSSTHNRNSFFL</sequence>
<gene>
    <name evidence="3" type="ORF">F8M41_001394</name>
</gene>
<dbReference type="PANTHER" id="PTHR28190">
    <property type="entry name" value="NUCLEAR MIGRATION PROTEIN NUM1"/>
    <property type="match status" value="1"/>
</dbReference>
<dbReference type="EMBL" id="WTPW01001108">
    <property type="protein sequence ID" value="KAF0455827.1"/>
    <property type="molecule type" value="Genomic_DNA"/>
</dbReference>
<dbReference type="SUPFAM" id="SSF50729">
    <property type="entry name" value="PH domain-like"/>
    <property type="match status" value="1"/>
</dbReference>
<dbReference type="Proteomes" id="UP000439903">
    <property type="component" value="Unassembled WGS sequence"/>
</dbReference>
<dbReference type="SMART" id="SM00233">
    <property type="entry name" value="PH"/>
    <property type="match status" value="1"/>
</dbReference>
<dbReference type="Pfam" id="PF12814">
    <property type="entry name" value="Mcp5_PH"/>
    <property type="match status" value="1"/>
</dbReference>
<dbReference type="GO" id="GO:0005543">
    <property type="term" value="F:phospholipid binding"/>
    <property type="evidence" value="ECO:0007669"/>
    <property type="project" value="InterPro"/>
</dbReference>
<dbReference type="GO" id="GO:0005739">
    <property type="term" value="C:mitochondrion"/>
    <property type="evidence" value="ECO:0007669"/>
    <property type="project" value="TreeGrafter"/>
</dbReference>
<proteinExistence type="predicted"/>
<evidence type="ECO:0000259" key="2">
    <source>
        <dbReference type="PROSITE" id="PS50003"/>
    </source>
</evidence>
<feature type="domain" description="PH" evidence="2">
    <location>
        <begin position="249"/>
        <end position="361"/>
    </location>
</feature>
<evidence type="ECO:0000313" key="3">
    <source>
        <dbReference type="EMBL" id="KAF0455827.1"/>
    </source>
</evidence>
<feature type="coiled-coil region" evidence="1">
    <location>
        <begin position="124"/>
        <end position="182"/>
    </location>
</feature>
<dbReference type="PANTHER" id="PTHR28190:SF1">
    <property type="entry name" value="NUCLEAR MIGRATION PROTEIN NUM1"/>
    <property type="match status" value="1"/>
</dbReference>
<dbReference type="GO" id="GO:0000226">
    <property type="term" value="P:microtubule cytoskeleton organization"/>
    <property type="evidence" value="ECO:0007669"/>
    <property type="project" value="TreeGrafter"/>
</dbReference>
<keyword evidence="4" id="KW-1185">Reference proteome</keyword>